<proteinExistence type="predicted"/>
<gene>
    <name evidence="2" type="ORF">GF1_09450</name>
</gene>
<dbReference type="Pfam" id="PF08448">
    <property type="entry name" value="PAS_4"/>
    <property type="match status" value="1"/>
</dbReference>
<dbReference type="SMART" id="SM00091">
    <property type="entry name" value="PAS"/>
    <property type="match status" value="2"/>
</dbReference>
<sequence length="266" mass="28736">MSSPENTPKPSVKAAIFQVDRDWRITSVNDKAGQMIGVPAEELVGLTIEEIFCSKVQFSSLAELCEPIAKGHVIVNHPVLVCTSSNDTGKAMLVSIIPLPEAKGSGGAIISMQDATEHTLLHQITLDFIADGVFTVDENWKITSFNKAAEKITGWTRKEVIGSACGDIFHSKAQKKMCLLKDSLKDGHPIIDKAIFMRNRHGNSIPVSISAARSPPRTAGLSAGCRPFATTRSTSATISSFTRWPTGSSPWMQTGISLRSTGRRKS</sequence>
<dbReference type="InterPro" id="IPR013656">
    <property type="entry name" value="PAS_4"/>
</dbReference>
<dbReference type="SUPFAM" id="SSF55785">
    <property type="entry name" value="PYP-like sensor domain (PAS domain)"/>
    <property type="match status" value="2"/>
</dbReference>
<dbReference type="Proteomes" id="UP001063350">
    <property type="component" value="Chromosome"/>
</dbReference>
<feature type="domain" description="PAS" evidence="1">
    <location>
        <begin position="11"/>
        <end position="45"/>
    </location>
</feature>
<feature type="domain" description="PAS" evidence="1">
    <location>
        <begin position="126"/>
        <end position="177"/>
    </location>
</feature>
<keyword evidence="3" id="KW-1185">Reference proteome</keyword>
<dbReference type="InterPro" id="IPR035965">
    <property type="entry name" value="PAS-like_dom_sf"/>
</dbReference>
<dbReference type="RefSeq" id="WP_267928473.1">
    <property type="nucleotide sequence ID" value="NZ_AP024233.1"/>
</dbReference>
<dbReference type="KEGG" id="ddu:GF1_09450"/>
<reference evidence="2" key="1">
    <citation type="submission" date="2020-12" db="EMBL/GenBank/DDBJ databases">
        <title>Desulfobium dissulfuricans gen. nov., sp. nov., a novel mesophilic, sulfate-reducing bacterium isolated from a deep-sea hydrothermal vent.</title>
        <authorList>
            <person name="Hashimoto Y."/>
            <person name="Tame A."/>
            <person name="Sawayama S."/>
            <person name="Miyazaki J."/>
            <person name="Takai K."/>
            <person name="Nakagawa S."/>
        </authorList>
    </citation>
    <scope>NUCLEOTIDE SEQUENCE</scope>
    <source>
        <strain evidence="2">GF1</strain>
    </source>
</reference>
<organism evidence="2 3">
    <name type="scientific">Desulfolithobacter dissulfuricans</name>
    <dbReference type="NCBI Taxonomy" id="2795293"/>
    <lineage>
        <taxon>Bacteria</taxon>
        <taxon>Pseudomonadati</taxon>
        <taxon>Thermodesulfobacteriota</taxon>
        <taxon>Desulfobulbia</taxon>
        <taxon>Desulfobulbales</taxon>
        <taxon>Desulfobulbaceae</taxon>
        <taxon>Desulfolithobacter</taxon>
    </lineage>
</organism>
<dbReference type="Gene3D" id="3.30.450.20">
    <property type="entry name" value="PAS domain"/>
    <property type="match status" value="2"/>
</dbReference>
<dbReference type="PROSITE" id="PS50112">
    <property type="entry name" value="PAS"/>
    <property type="match status" value="2"/>
</dbReference>
<name>A0A915XHE2_9BACT</name>
<dbReference type="EMBL" id="AP024233">
    <property type="protein sequence ID" value="BCO08569.1"/>
    <property type="molecule type" value="Genomic_DNA"/>
</dbReference>
<dbReference type="AlphaFoldDB" id="A0A915XHE2"/>
<dbReference type="InterPro" id="IPR000014">
    <property type="entry name" value="PAS"/>
</dbReference>
<protein>
    <recommendedName>
        <fullName evidence="1">PAS domain-containing protein</fullName>
    </recommendedName>
</protein>
<dbReference type="Pfam" id="PF13426">
    <property type="entry name" value="PAS_9"/>
    <property type="match status" value="1"/>
</dbReference>
<evidence type="ECO:0000259" key="1">
    <source>
        <dbReference type="PROSITE" id="PS50112"/>
    </source>
</evidence>
<dbReference type="CDD" id="cd00130">
    <property type="entry name" value="PAS"/>
    <property type="match status" value="2"/>
</dbReference>
<evidence type="ECO:0000313" key="3">
    <source>
        <dbReference type="Proteomes" id="UP001063350"/>
    </source>
</evidence>
<accession>A0A915XHE2</accession>
<evidence type="ECO:0000313" key="2">
    <source>
        <dbReference type="EMBL" id="BCO08569.1"/>
    </source>
</evidence>
<dbReference type="NCBIfam" id="TIGR00229">
    <property type="entry name" value="sensory_box"/>
    <property type="match status" value="2"/>
</dbReference>